<organism evidence="5 6">
    <name type="scientific">Staurois parvus</name>
    <dbReference type="NCBI Taxonomy" id="386267"/>
    <lineage>
        <taxon>Eukaryota</taxon>
        <taxon>Metazoa</taxon>
        <taxon>Chordata</taxon>
        <taxon>Craniata</taxon>
        <taxon>Vertebrata</taxon>
        <taxon>Euteleostomi</taxon>
        <taxon>Amphibia</taxon>
        <taxon>Batrachia</taxon>
        <taxon>Anura</taxon>
        <taxon>Neobatrachia</taxon>
        <taxon>Ranoidea</taxon>
        <taxon>Ranidae</taxon>
        <taxon>Staurois</taxon>
    </lineage>
</organism>
<keyword evidence="3" id="KW-0812">Transmembrane</keyword>
<evidence type="ECO:0000256" key="2">
    <source>
        <dbReference type="RuleBase" id="RU102079"/>
    </source>
</evidence>
<feature type="transmembrane region" description="Helical" evidence="3">
    <location>
        <begin position="12"/>
        <end position="34"/>
    </location>
</feature>
<evidence type="ECO:0000313" key="6">
    <source>
        <dbReference type="Proteomes" id="UP001162483"/>
    </source>
</evidence>
<dbReference type="InterPro" id="IPR044156">
    <property type="entry name" value="Galectin-like"/>
</dbReference>
<keyword evidence="3" id="KW-1133">Transmembrane helix</keyword>
<dbReference type="PROSITE" id="PS51304">
    <property type="entry name" value="GALECTIN"/>
    <property type="match status" value="1"/>
</dbReference>
<dbReference type="SMART" id="SM00276">
    <property type="entry name" value="GLECT"/>
    <property type="match status" value="1"/>
</dbReference>
<dbReference type="Gene3D" id="2.60.120.200">
    <property type="match status" value="1"/>
</dbReference>
<dbReference type="Proteomes" id="UP001162483">
    <property type="component" value="Unassembled WGS sequence"/>
</dbReference>
<dbReference type="PANTHER" id="PTHR11346:SF111">
    <property type="entry name" value="GALECTIN-12"/>
    <property type="match status" value="1"/>
</dbReference>
<comment type="caution">
    <text evidence="5">The sequence shown here is derived from an EMBL/GenBank/DDBJ whole genome shotgun (WGS) entry which is preliminary data.</text>
</comment>
<dbReference type="CDD" id="cd00070">
    <property type="entry name" value="GLECT"/>
    <property type="match status" value="1"/>
</dbReference>
<keyword evidence="1 2" id="KW-0430">Lectin</keyword>
<gene>
    <name evidence="5" type="ORF">SPARVUS_LOCUS12825585</name>
</gene>
<dbReference type="SUPFAM" id="SSF49899">
    <property type="entry name" value="Concanavalin A-like lectins/glucanases"/>
    <property type="match status" value="1"/>
</dbReference>
<keyword evidence="6" id="KW-1185">Reference proteome</keyword>
<evidence type="ECO:0000256" key="1">
    <source>
        <dbReference type="ARBA" id="ARBA00022734"/>
    </source>
</evidence>
<evidence type="ECO:0000256" key="3">
    <source>
        <dbReference type="SAM" id="Phobius"/>
    </source>
</evidence>
<reference evidence="5" key="1">
    <citation type="submission" date="2023-05" db="EMBL/GenBank/DDBJ databases">
        <authorList>
            <person name="Stuckert A."/>
        </authorList>
    </citation>
    <scope>NUCLEOTIDE SEQUENCE</scope>
</reference>
<dbReference type="EMBL" id="CATNWA010017468">
    <property type="protein sequence ID" value="CAI9600767.1"/>
    <property type="molecule type" value="Genomic_DNA"/>
</dbReference>
<feature type="domain" description="Galectin" evidence="4">
    <location>
        <begin position="19"/>
        <end position="153"/>
    </location>
</feature>
<dbReference type="InterPro" id="IPR001079">
    <property type="entry name" value="Galectin_CRD"/>
</dbReference>
<dbReference type="Pfam" id="PF00337">
    <property type="entry name" value="Gal-bind_lectin"/>
    <property type="match status" value="1"/>
</dbReference>
<sequence length="192" mass="21566">MDPLSFLLQPPVFYPIIPYACTIFGGLFPGRMILIQGVVDSSATRFQIDFQCGCSTRPRSDIAFHFNPRFSSSDAHIICNTLRKDHWLDELKFSGAPFKKGNSFVLLFLFLTNKVKVSIGGQHFLDFTYRLPLTDVDTLGVYGDVTVKEISFLSSNPFHEEMTPYPFCPPLKSGRADLQKNTAVKDFSHGSV</sequence>
<protein>
    <recommendedName>
        <fullName evidence="2">Galectin</fullName>
    </recommendedName>
</protein>
<keyword evidence="3" id="KW-0472">Membrane</keyword>
<evidence type="ECO:0000313" key="5">
    <source>
        <dbReference type="EMBL" id="CAI9600767.1"/>
    </source>
</evidence>
<evidence type="ECO:0000259" key="4">
    <source>
        <dbReference type="PROSITE" id="PS51304"/>
    </source>
</evidence>
<dbReference type="InterPro" id="IPR013320">
    <property type="entry name" value="ConA-like_dom_sf"/>
</dbReference>
<proteinExistence type="predicted"/>
<dbReference type="SMART" id="SM00908">
    <property type="entry name" value="Gal-bind_lectin"/>
    <property type="match status" value="1"/>
</dbReference>
<name>A0ABN9FVH2_9NEOB</name>
<dbReference type="PANTHER" id="PTHR11346">
    <property type="entry name" value="GALECTIN"/>
    <property type="match status" value="1"/>
</dbReference>
<accession>A0ABN9FVH2</accession>